<accession>A0ABY4H940</accession>
<reference evidence="2" key="1">
    <citation type="submission" date="2022-04" db="EMBL/GenBank/DDBJ databases">
        <title>Halobacillus sp. isolated from saltern.</title>
        <authorList>
            <person name="Won M."/>
            <person name="Lee C.-M."/>
            <person name="Woen H.-Y."/>
            <person name="Kwon S.-W."/>
        </authorList>
    </citation>
    <scope>NUCLEOTIDE SEQUENCE</scope>
    <source>
        <strain evidence="2">SSHM10-5</strain>
    </source>
</reference>
<feature type="compositionally biased region" description="Acidic residues" evidence="1">
    <location>
        <begin position="70"/>
        <end position="81"/>
    </location>
</feature>
<gene>
    <name evidence="2" type="ORF">MUO15_17630</name>
</gene>
<evidence type="ECO:0000313" key="3">
    <source>
        <dbReference type="Proteomes" id="UP000830326"/>
    </source>
</evidence>
<protein>
    <submittedName>
        <fullName evidence="2">Uncharacterized protein</fullName>
    </submittedName>
</protein>
<dbReference type="EMBL" id="CP095075">
    <property type="protein sequence ID" value="UOR11394.1"/>
    <property type="molecule type" value="Genomic_DNA"/>
</dbReference>
<name>A0ABY4H940_9BACI</name>
<feature type="region of interest" description="Disordered" evidence="1">
    <location>
        <begin position="52"/>
        <end position="106"/>
    </location>
</feature>
<dbReference type="PROSITE" id="PS51257">
    <property type="entry name" value="PROKAR_LIPOPROTEIN"/>
    <property type="match status" value="1"/>
</dbReference>
<feature type="compositionally biased region" description="Acidic residues" evidence="1">
    <location>
        <begin position="90"/>
        <end position="106"/>
    </location>
</feature>
<dbReference type="Proteomes" id="UP000830326">
    <property type="component" value="Chromosome"/>
</dbReference>
<sequence length="106" mass="11226">MELKNVFKTVGVGVLSMGVLAGCASEETSSEEEYLTDSDVEQFYTEEELNTWAEENGLLDEGSNGNAGADAEEPDLDEEPSEGNGNAGADAEEPDLDEEPSENSSS</sequence>
<evidence type="ECO:0000313" key="2">
    <source>
        <dbReference type="EMBL" id="UOR11394.1"/>
    </source>
</evidence>
<organism evidence="2 3">
    <name type="scientific">Halobacillus amylolyticus</name>
    <dbReference type="NCBI Taxonomy" id="2932259"/>
    <lineage>
        <taxon>Bacteria</taxon>
        <taxon>Bacillati</taxon>
        <taxon>Bacillota</taxon>
        <taxon>Bacilli</taxon>
        <taxon>Bacillales</taxon>
        <taxon>Bacillaceae</taxon>
        <taxon>Halobacillus</taxon>
    </lineage>
</organism>
<dbReference type="RefSeq" id="WP_245031345.1">
    <property type="nucleotide sequence ID" value="NZ_CP095075.1"/>
</dbReference>
<proteinExistence type="predicted"/>
<keyword evidence="3" id="KW-1185">Reference proteome</keyword>
<evidence type="ECO:0000256" key="1">
    <source>
        <dbReference type="SAM" id="MobiDB-lite"/>
    </source>
</evidence>